<name>A0A2M9YJ50_9LEPT</name>
<gene>
    <name evidence="2" type="ORF">CH376_10995</name>
    <name evidence="1" type="ORF">CH380_19170</name>
</gene>
<proteinExistence type="predicted"/>
<evidence type="ECO:0000313" key="3">
    <source>
        <dbReference type="Proteomes" id="UP000232149"/>
    </source>
</evidence>
<comment type="caution">
    <text evidence="1">The sequence shown here is derived from an EMBL/GenBank/DDBJ whole genome shotgun (WGS) entry which is preliminary data.</text>
</comment>
<dbReference type="Proteomes" id="UP000232149">
    <property type="component" value="Unassembled WGS sequence"/>
</dbReference>
<evidence type="ECO:0000313" key="1">
    <source>
        <dbReference type="EMBL" id="PJZ51571.1"/>
    </source>
</evidence>
<dbReference type="EMBL" id="NPDU01000024">
    <property type="protein sequence ID" value="PJZ61920.1"/>
    <property type="molecule type" value="Genomic_DNA"/>
</dbReference>
<evidence type="ECO:0000313" key="4">
    <source>
        <dbReference type="Proteomes" id="UP000232188"/>
    </source>
</evidence>
<dbReference type="RefSeq" id="WP_100787366.1">
    <property type="nucleotide sequence ID" value="NZ_NPDU01000024.1"/>
</dbReference>
<reference evidence="3 4" key="1">
    <citation type="submission" date="2017-07" db="EMBL/GenBank/DDBJ databases">
        <title>Leptospira spp. isolated from tropical soils.</title>
        <authorList>
            <person name="Thibeaux R."/>
            <person name="Iraola G."/>
            <person name="Ferres I."/>
            <person name="Bierque E."/>
            <person name="Girault D."/>
            <person name="Soupe-Gilbert M.-E."/>
            <person name="Picardeau M."/>
            <person name="Goarant C."/>
        </authorList>
    </citation>
    <scope>NUCLEOTIDE SEQUENCE [LARGE SCALE GENOMIC DNA]</scope>
    <source>
        <strain evidence="1 4">FH2-B-C1</strain>
        <strain evidence="2 3">FH2-B-D1</strain>
    </source>
</reference>
<dbReference type="Proteomes" id="UP000232188">
    <property type="component" value="Unassembled WGS sequence"/>
</dbReference>
<dbReference type="AlphaFoldDB" id="A0A2M9YJ50"/>
<accession>A0A2M9YJ50</accession>
<protein>
    <submittedName>
        <fullName evidence="1">Uncharacterized protein</fullName>
    </submittedName>
</protein>
<sequence>MADPQLPEDLPDPSILVGSNAQVYIDGVIAAYINDVDIDENYNQTPFYALGDFFPKTTKPLRFEGTLTGKMYIVTDNQDPGAVKTLPDLSNIISHKGNLLEFREKSTGKRILRALCKLDTRKTGLSTENGSASDISMKIIRIQKKEAYN</sequence>
<evidence type="ECO:0000313" key="2">
    <source>
        <dbReference type="EMBL" id="PJZ61920.1"/>
    </source>
</evidence>
<keyword evidence="3" id="KW-1185">Reference proteome</keyword>
<organism evidence="1 4">
    <name type="scientific">Leptospira adleri</name>
    <dbReference type="NCBI Taxonomy" id="2023186"/>
    <lineage>
        <taxon>Bacteria</taxon>
        <taxon>Pseudomonadati</taxon>
        <taxon>Spirochaetota</taxon>
        <taxon>Spirochaetia</taxon>
        <taxon>Leptospirales</taxon>
        <taxon>Leptospiraceae</taxon>
        <taxon>Leptospira</taxon>
    </lineage>
</organism>
<dbReference type="EMBL" id="NPDV01000022">
    <property type="protein sequence ID" value="PJZ51571.1"/>
    <property type="molecule type" value="Genomic_DNA"/>
</dbReference>